<evidence type="ECO:0000313" key="2">
    <source>
        <dbReference type="Proteomes" id="UP000798662"/>
    </source>
</evidence>
<sequence length="158" mass="16533">MAPAFAVAPPPRRGLLRPGGAGGAGLCAPAPPARQAVAEGAVGLAVGRRRRSRRRCCPSDAGPRMGGDDGGGESVEARRARFKVTTLREDPLTRRVPGPKKFSKAASAQQNLSFQDAWAAKNGGVVVDVWFIVGLLFILTPFLFLGWAFTTGVIPGVV</sequence>
<gene>
    <name evidence="1" type="ORF">I4F81_005522</name>
</gene>
<organism evidence="1 2">
    <name type="scientific">Pyropia yezoensis</name>
    <name type="common">Susabi-nori</name>
    <name type="synonym">Porphyra yezoensis</name>
    <dbReference type="NCBI Taxonomy" id="2788"/>
    <lineage>
        <taxon>Eukaryota</taxon>
        <taxon>Rhodophyta</taxon>
        <taxon>Bangiophyceae</taxon>
        <taxon>Bangiales</taxon>
        <taxon>Bangiaceae</taxon>
        <taxon>Pyropia</taxon>
    </lineage>
</organism>
<proteinExistence type="predicted"/>
<name>A0ACC3BZP2_PYRYE</name>
<dbReference type="EMBL" id="CM020619">
    <property type="protein sequence ID" value="KAK1862956.1"/>
    <property type="molecule type" value="Genomic_DNA"/>
</dbReference>
<comment type="caution">
    <text evidence="1">The sequence shown here is derived from an EMBL/GenBank/DDBJ whole genome shotgun (WGS) entry which is preliminary data.</text>
</comment>
<keyword evidence="2" id="KW-1185">Reference proteome</keyword>
<protein>
    <submittedName>
        <fullName evidence="1">Uncharacterized protein</fullName>
    </submittedName>
</protein>
<accession>A0ACC3BZP2</accession>
<evidence type="ECO:0000313" key="1">
    <source>
        <dbReference type="EMBL" id="KAK1862956.1"/>
    </source>
</evidence>
<dbReference type="Proteomes" id="UP000798662">
    <property type="component" value="Chromosome 2"/>
</dbReference>
<reference evidence="1" key="1">
    <citation type="submission" date="2019-11" db="EMBL/GenBank/DDBJ databases">
        <title>Nori genome reveals adaptations in red seaweeds to the harsh intertidal environment.</title>
        <authorList>
            <person name="Wang D."/>
            <person name="Mao Y."/>
        </authorList>
    </citation>
    <scope>NUCLEOTIDE SEQUENCE</scope>
    <source>
        <tissue evidence="1">Gametophyte</tissue>
    </source>
</reference>